<dbReference type="Pfam" id="PF02574">
    <property type="entry name" value="S-methyl_trans"/>
    <property type="match status" value="1"/>
</dbReference>
<dbReference type="PIRSF" id="PIRSF037505">
    <property type="entry name" value="Betaine_HMT"/>
    <property type="match status" value="1"/>
</dbReference>
<dbReference type="GO" id="GO:0032259">
    <property type="term" value="P:methylation"/>
    <property type="evidence" value="ECO:0007669"/>
    <property type="project" value="UniProtKB-KW"/>
</dbReference>
<keyword evidence="2 4" id="KW-0808">Transferase</keyword>
<dbReference type="InterPro" id="IPR036589">
    <property type="entry name" value="HCY_dom_sf"/>
</dbReference>
<dbReference type="Gene3D" id="3.20.20.330">
    <property type="entry name" value="Homocysteine-binding-like domain"/>
    <property type="match status" value="1"/>
</dbReference>
<reference evidence="6 7" key="1">
    <citation type="submission" date="2019-11" db="EMBL/GenBank/DDBJ databases">
        <title>Comparative genomics of hydrocarbon-degrading Desulfosarcina strains.</title>
        <authorList>
            <person name="Watanabe M."/>
            <person name="Kojima H."/>
            <person name="Fukui M."/>
        </authorList>
    </citation>
    <scope>NUCLEOTIDE SEQUENCE [LARGE SCALE GENOMIC DNA]</scope>
    <source>
        <strain evidence="6 7">PL12</strain>
    </source>
</reference>
<evidence type="ECO:0000256" key="4">
    <source>
        <dbReference type="PROSITE-ProRule" id="PRU00333"/>
    </source>
</evidence>
<dbReference type="SUPFAM" id="SSF82282">
    <property type="entry name" value="Homocysteine S-methyltransferase"/>
    <property type="match status" value="1"/>
</dbReference>
<name>A0A5K7YP01_9BACT</name>
<evidence type="ECO:0000256" key="3">
    <source>
        <dbReference type="PIRSR" id="PIRSR037505-2"/>
    </source>
</evidence>
<dbReference type="PANTHER" id="PTHR11103">
    <property type="entry name" value="SLR1189 PROTEIN"/>
    <property type="match status" value="1"/>
</dbReference>
<keyword evidence="1 4" id="KW-0489">Methyltransferase</keyword>
<evidence type="ECO:0000256" key="2">
    <source>
        <dbReference type="ARBA" id="ARBA00022679"/>
    </source>
</evidence>
<accession>A0A5K7YP01</accession>
<dbReference type="KEGG" id="dalk:DSCA_48660"/>
<evidence type="ECO:0000313" key="6">
    <source>
        <dbReference type="EMBL" id="BBO70936.1"/>
    </source>
</evidence>
<dbReference type="OrthoDB" id="9803687at2"/>
<dbReference type="PANTHER" id="PTHR11103:SF18">
    <property type="entry name" value="SLR1189 PROTEIN"/>
    <property type="match status" value="1"/>
</dbReference>
<dbReference type="RefSeq" id="WP_155318835.1">
    <property type="nucleotide sequence ID" value="NZ_AP021874.1"/>
</dbReference>
<dbReference type="Proteomes" id="UP000427906">
    <property type="component" value="Chromosome"/>
</dbReference>
<dbReference type="EMBL" id="AP021874">
    <property type="protein sequence ID" value="BBO70936.1"/>
    <property type="molecule type" value="Genomic_DNA"/>
</dbReference>
<proteinExistence type="predicted"/>
<comment type="cofactor">
    <cofactor evidence="3">
        <name>Zn(2+)</name>
        <dbReference type="ChEBI" id="CHEBI:29105"/>
    </cofactor>
    <text evidence="3">Binds 1 zinc ion per subunit.</text>
</comment>
<dbReference type="InterPro" id="IPR017226">
    <property type="entry name" value="BHMT-like"/>
</dbReference>
<dbReference type="AlphaFoldDB" id="A0A5K7YP01"/>
<organism evidence="6 7">
    <name type="scientific">Desulfosarcina alkanivorans</name>
    <dbReference type="NCBI Taxonomy" id="571177"/>
    <lineage>
        <taxon>Bacteria</taxon>
        <taxon>Pseudomonadati</taxon>
        <taxon>Thermodesulfobacteriota</taxon>
        <taxon>Desulfobacteria</taxon>
        <taxon>Desulfobacterales</taxon>
        <taxon>Desulfosarcinaceae</taxon>
        <taxon>Desulfosarcina</taxon>
    </lineage>
</organism>
<evidence type="ECO:0000256" key="1">
    <source>
        <dbReference type="ARBA" id="ARBA00022603"/>
    </source>
</evidence>
<keyword evidence="7" id="KW-1185">Reference proteome</keyword>
<dbReference type="GO" id="GO:0008168">
    <property type="term" value="F:methyltransferase activity"/>
    <property type="evidence" value="ECO:0007669"/>
    <property type="project" value="UniProtKB-UniRule"/>
</dbReference>
<dbReference type="PROSITE" id="PS50970">
    <property type="entry name" value="HCY"/>
    <property type="match status" value="1"/>
</dbReference>
<protein>
    <submittedName>
        <fullName evidence="6">Homocysteine S-methyltransferase</fullName>
    </submittedName>
</protein>
<feature type="domain" description="Hcy-binding" evidence="5">
    <location>
        <begin position="1"/>
        <end position="289"/>
    </location>
</feature>
<dbReference type="GO" id="GO:0008270">
    <property type="term" value="F:zinc ion binding"/>
    <property type="evidence" value="ECO:0007669"/>
    <property type="project" value="InterPro"/>
</dbReference>
<sequence>MEIIEKVKQEGILLDGGMGSMLIARGLKGGDCAEKWNVDRPEVIREIHQAYFDAGADVATANTFGASSLKLEKMGIKESIETINTEAVKHARAASKPGQYVAGDLGHVGEMFSPMGRMTAEKAKDIYVHHAGIIEAAGVDLFLIETIFDLNEAIVALEAVQAVSSKPVFCSLTFNQAPKGFFTLMGNPVEASMKQLRDAGAAAVGANCSLGSESMIGLAGQIRESVDIPVIVQPNAGMPQTRPDGTAFYPEDEILFAENIKKIKALGVEIVGGCCGTTPAFIQKIRASF</sequence>
<dbReference type="GO" id="GO:0009086">
    <property type="term" value="P:methionine biosynthetic process"/>
    <property type="evidence" value="ECO:0007669"/>
    <property type="project" value="InterPro"/>
</dbReference>
<gene>
    <name evidence="6" type="ORF">DSCA_48660</name>
</gene>
<feature type="binding site" evidence="3 4">
    <location>
        <position position="208"/>
    </location>
    <ligand>
        <name>Zn(2+)</name>
        <dbReference type="ChEBI" id="CHEBI:29105"/>
    </ligand>
</feature>
<feature type="binding site" evidence="3 4">
    <location>
        <position position="274"/>
    </location>
    <ligand>
        <name>Zn(2+)</name>
        <dbReference type="ChEBI" id="CHEBI:29105"/>
    </ligand>
</feature>
<feature type="binding site" evidence="3 4">
    <location>
        <position position="275"/>
    </location>
    <ligand>
        <name>Zn(2+)</name>
        <dbReference type="ChEBI" id="CHEBI:29105"/>
    </ligand>
</feature>
<dbReference type="InterPro" id="IPR003726">
    <property type="entry name" value="HCY_dom"/>
</dbReference>
<evidence type="ECO:0000259" key="5">
    <source>
        <dbReference type="PROSITE" id="PS50970"/>
    </source>
</evidence>
<evidence type="ECO:0000313" key="7">
    <source>
        <dbReference type="Proteomes" id="UP000427906"/>
    </source>
</evidence>
<keyword evidence="3 4" id="KW-0479">Metal-binding</keyword>
<keyword evidence="3 4" id="KW-0862">Zinc</keyword>